<dbReference type="EMBL" id="CP045921">
    <property type="protein sequence ID" value="QHN43174.1"/>
    <property type="molecule type" value="Genomic_DNA"/>
</dbReference>
<dbReference type="RefSeq" id="WP_260763095.1">
    <property type="nucleotide sequence ID" value="NZ_CP045921.1"/>
</dbReference>
<name>A0A857MKP3_9BACT</name>
<dbReference type="InterPro" id="IPR004218">
    <property type="entry name" value="GSHS_ATP-bd"/>
</dbReference>
<dbReference type="GO" id="GO:0018169">
    <property type="term" value="F:ribosomal S6-glutamic acid ligase activity"/>
    <property type="evidence" value="ECO:0007669"/>
    <property type="project" value="TreeGrafter"/>
</dbReference>
<dbReference type="GO" id="GO:0005524">
    <property type="term" value="F:ATP binding"/>
    <property type="evidence" value="ECO:0007669"/>
    <property type="project" value="InterPro"/>
</dbReference>
<dbReference type="PANTHER" id="PTHR21621">
    <property type="entry name" value="RIBOSOMAL PROTEIN S6 MODIFICATION PROTEIN"/>
    <property type="match status" value="1"/>
</dbReference>
<feature type="domain" description="Prokaryotic glutathione synthetase ATP-binding" evidence="1">
    <location>
        <begin position="98"/>
        <end position="183"/>
    </location>
</feature>
<gene>
    <name evidence="2" type="ORF">GII36_04980</name>
</gene>
<dbReference type="SUPFAM" id="SSF56059">
    <property type="entry name" value="Glutathione synthetase ATP-binding domain-like"/>
    <property type="match status" value="1"/>
</dbReference>
<dbReference type="InterPro" id="IPR013815">
    <property type="entry name" value="ATP_grasp_subdomain_1"/>
</dbReference>
<dbReference type="Proteomes" id="UP001059824">
    <property type="component" value="Chromosome"/>
</dbReference>
<dbReference type="GO" id="GO:0009432">
    <property type="term" value="P:SOS response"/>
    <property type="evidence" value="ECO:0007669"/>
    <property type="project" value="TreeGrafter"/>
</dbReference>
<accession>A0A857MKP3</accession>
<organism evidence="2 3">
    <name type="scientific">Candidatus Mycosynbacter amalyticus</name>
    <dbReference type="NCBI Taxonomy" id="2665156"/>
    <lineage>
        <taxon>Bacteria</taxon>
        <taxon>Candidatus Saccharimonadota</taxon>
        <taxon>Candidatus Saccharimonadota incertae sedis</taxon>
        <taxon>Candidatus Mycosynbacter</taxon>
    </lineage>
</organism>
<dbReference type="Gene3D" id="3.30.470.20">
    <property type="entry name" value="ATP-grasp fold, B domain"/>
    <property type="match status" value="1"/>
</dbReference>
<keyword evidence="3" id="KW-1185">Reference proteome</keyword>
<dbReference type="PANTHER" id="PTHR21621:SF0">
    <property type="entry name" value="BETA-CITRYLGLUTAMATE SYNTHASE B-RELATED"/>
    <property type="match status" value="1"/>
</dbReference>
<evidence type="ECO:0000313" key="2">
    <source>
        <dbReference type="EMBL" id="QHN43174.1"/>
    </source>
</evidence>
<dbReference type="GO" id="GO:0005737">
    <property type="term" value="C:cytoplasm"/>
    <property type="evidence" value="ECO:0007669"/>
    <property type="project" value="TreeGrafter"/>
</dbReference>
<dbReference type="KEGG" id="mama:GII36_04980"/>
<evidence type="ECO:0000259" key="1">
    <source>
        <dbReference type="Pfam" id="PF02955"/>
    </source>
</evidence>
<reference evidence="2" key="1">
    <citation type="journal article" date="2021" name="Nat. Microbiol.">
        <title>Cocultivation of an ultrasmall environmental parasitic bacterium with lytic ability against bacteria associated with wastewater foams.</title>
        <authorList>
            <person name="Batinovic S."/>
            <person name="Rose J.J.A."/>
            <person name="Ratcliffe J."/>
            <person name="Seviour R.J."/>
            <person name="Petrovski S."/>
        </authorList>
    </citation>
    <scope>NUCLEOTIDE SEQUENCE</scope>
    <source>
        <strain evidence="2">JR1</strain>
    </source>
</reference>
<dbReference type="Pfam" id="PF02955">
    <property type="entry name" value="GSH-S_ATP"/>
    <property type="match status" value="1"/>
</dbReference>
<protein>
    <recommendedName>
        <fullName evidence="1">Prokaryotic glutathione synthetase ATP-binding domain-containing protein</fullName>
    </recommendedName>
</protein>
<sequence length="340" mass="37475">MIDLQTIKESELNRGMLLLQREFKRRGWRAWLAYQGSPICYIDRGDNKRLRIFSTTPPTTSYAAAYVANDKLATYALLDSIGVRQLASVSVSNKYGKGEAQQLLSQVGSVVVKPFDGGHGKGITVGVTTEQQLDDAITYAVTFTKSAQRVIVQAQYRHETSYDIRIACIDGKYQAAIWRVPARVWGDGTHTVRELVEIENASPRRGEPYYAPLARIDVDRAAQFLGNIYETTPEGGQEVTVLGVANYGAGGELVDVTDDLPKWMIKEAETVSMTAELYVSGVDYMTAKVPTPEMTRDELDAVIIEINKCPSLAIHDLPTQGEPRGAVAAYVDYLATIVIT</sequence>
<evidence type="ECO:0000313" key="3">
    <source>
        <dbReference type="Proteomes" id="UP001059824"/>
    </source>
</evidence>
<dbReference type="GO" id="GO:0004363">
    <property type="term" value="F:glutathione synthase activity"/>
    <property type="evidence" value="ECO:0007669"/>
    <property type="project" value="InterPro"/>
</dbReference>
<proteinExistence type="predicted"/>
<dbReference type="AlphaFoldDB" id="A0A857MKP3"/>
<dbReference type="Gene3D" id="3.30.1490.20">
    <property type="entry name" value="ATP-grasp fold, A domain"/>
    <property type="match status" value="1"/>
</dbReference>